<evidence type="ECO:0000259" key="9">
    <source>
        <dbReference type="Pfam" id="PF05000"/>
    </source>
</evidence>
<protein>
    <recommendedName>
        <fullName evidence="1">DNA-directed RNA polymerase</fullName>
        <ecNumber evidence="1">2.7.7.6</ecNumber>
    </recommendedName>
</protein>
<keyword evidence="2 10" id="KW-0240">DNA-directed RNA polymerase</keyword>
<dbReference type="GO" id="GO:0000428">
    <property type="term" value="C:DNA-directed RNA polymerase complex"/>
    <property type="evidence" value="ECO:0007669"/>
    <property type="project" value="UniProtKB-KW"/>
</dbReference>
<dbReference type="Pfam" id="PF04998">
    <property type="entry name" value="RNA_pol_Rpb1_5"/>
    <property type="match status" value="1"/>
</dbReference>
<keyword evidence="3 10" id="KW-0808">Transferase</keyword>
<organism evidence="10 11">
    <name type="scientific">Castilleja foliolosa</name>
    <dbReference type="NCBI Taxonomy" id="1961234"/>
    <lineage>
        <taxon>Eukaryota</taxon>
        <taxon>Viridiplantae</taxon>
        <taxon>Streptophyta</taxon>
        <taxon>Embryophyta</taxon>
        <taxon>Tracheophyta</taxon>
        <taxon>Spermatophyta</taxon>
        <taxon>Magnoliopsida</taxon>
        <taxon>eudicotyledons</taxon>
        <taxon>Gunneridae</taxon>
        <taxon>Pentapetalae</taxon>
        <taxon>asterids</taxon>
        <taxon>lamiids</taxon>
        <taxon>Lamiales</taxon>
        <taxon>Orobanchaceae</taxon>
        <taxon>Pedicularideae</taxon>
        <taxon>Castillejinae</taxon>
        <taxon>Castilleja</taxon>
    </lineage>
</organism>
<dbReference type="InterPro" id="IPR007083">
    <property type="entry name" value="RNA_pol_Rpb1_4"/>
</dbReference>
<evidence type="ECO:0000313" key="11">
    <source>
        <dbReference type="Proteomes" id="UP001632038"/>
    </source>
</evidence>
<comment type="caution">
    <text evidence="10">The sequence shown here is derived from an EMBL/GenBank/DDBJ whole genome shotgun (WGS) entry which is preliminary data.</text>
</comment>
<evidence type="ECO:0000313" key="10">
    <source>
        <dbReference type="EMBL" id="KAL3648257.1"/>
    </source>
</evidence>
<keyword evidence="7" id="KW-0804">Transcription</keyword>
<dbReference type="Proteomes" id="UP001632038">
    <property type="component" value="Unassembled WGS sequence"/>
</dbReference>
<dbReference type="GO" id="GO:0003899">
    <property type="term" value="F:DNA-directed RNA polymerase activity"/>
    <property type="evidence" value="ECO:0007669"/>
    <property type="project" value="UniProtKB-EC"/>
</dbReference>
<dbReference type="AlphaFoldDB" id="A0ABD3E2L6"/>
<evidence type="ECO:0000256" key="1">
    <source>
        <dbReference type="ARBA" id="ARBA00012418"/>
    </source>
</evidence>
<keyword evidence="11" id="KW-1185">Reference proteome</keyword>
<evidence type="ECO:0000256" key="2">
    <source>
        <dbReference type="ARBA" id="ARBA00022478"/>
    </source>
</evidence>
<dbReference type="GO" id="GO:0046872">
    <property type="term" value="F:metal ion binding"/>
    <property type="evidence" value="ECO:0007669"/>
    <property type="project" value="UniProtKB-KW"/>
</dbReference>
<feature type="domain" description="RNA polymerase Rpb1" evidence="9">
    <location>
        <begin position="1"/>
        <end position="27"/>
    </location>
</feature>
<dbReference type="SUPFAM" id="SSF64484">
    <property type="entry name" value="beta and beta-prime subunits of DNA dependent RNA-polymerase"/>
    <property type="match status" value="1"/>
</dbReference>
<sequence>MSFSGARGNASQVHQLVGMRGLMSDPQGQMIDLPIQSNLREGLSLTEYIISCYGARKGVVDTAVRTSDAGYLTRRLVGRKPDGAMPRGGRRPTGRELLFPEFISSCSKKQDCLDLRGSTLSVFFLKLRLVARKTIVQLFDNMKKPKALPSLSIQGVEGQKPLVSLPA</sequence>
<evidence type="ECO:0000256" key="3">
    <source>
        <dbReference type="ARBA" id="ARBA00022679"/>
    </source>
</evidence>
<proteinExistence type="predicted"/>
<reference evidence="11" key="1">
    <citation type="journal article" date="2024" name="IScience">
        <title>Strigolactones Initiate the Formation of Haustorium-like Structures in Castilleja.</title>
        <authorList>
            <person name="Buerger M."/>
            <person name="Peterson D."/>
            <person name="Chory J."/>
        </authorList>
    </citation>
    <scope>NUCLEOTIDE SEQUENCE [LARGE SCALE GENOMIC DNA]</scope>
</reference>
<feature type="domain" description="RNA polymerase Rpb1" evidence="8">
    <location>
        <begin position="42"/>
        <end position="78"/>
    </location>
</feature>
<keyword evidence="6" id="KW-0862">Zinc</keyword>
<evidence type="ECO:0000256" key="7">
    <source>
        <dbReference type="ARBA" id="ARBA00023163"/>
    </source>
</evidence>
<dbReference type="Pfam" id="PF05000">
    <property type="entry name" value="RNA_pol_Rpb1_4"/>
    <property type="match status" value="1"/>
</dbReference>
<evidence type="ECO:0000256" key="5">
    <source>
        <dbReference type="ARBA" id="ARBA00022723"/>
    </source>
</evidence>
<name>A0ABD3E2L6_9LAMI</name>
<dbReference type="EMBL" id="JAVIJP010000008">
    <property type="protein sequence ID" value="KAL3648257.1"/>
    <property type="molecule type" value="Genomic_DNA"/>
</dbReference>
<dbReference type="PANTHER" id="PTHR48443">
    <property type="entry name" value="DNA-DIRECTED RNA POLYMERASE SUBUNIT BETA"/>
    <property type="match status" value="1"/>
</dbReference>
<dbReference type="Gene3D" id="1.10.132.30">
    <property type="match status" value="1"/>
</dbReference>
<gene>
    <name evidence="10" type="primary">RPOC2_3</name>
    <name evidence="10" type="ORF">CASFOL_007681</name>
</gene>
<evidence type="ECO:0000256" key="4">
    <source>
        <dbReference type="ARBA" id="ARBA00022695"/>
    </source>
</evidence>
<keyword evidence="5" id="KW-0479">Metal-binding</keyword>
<evidence type="ECO:0000259" key="8">
    <source>
        <dbReference type="Pfam" id="PF04998"/>
    </source>
</evidence>
<dbReference type="PANTHER" id="PTHR48443:SF1">
    <property type="entry name" value="DNA-DIRECTED RNA POLYMERASE SUBUNIT BETA"/>
    <property type="match status" value="1"/>
</dbReference>
<keyword evidence="4 10" id="KW-0548">Nucleotidyltransferase</keyword>
<dbReference type="EC" id="2.7.7.6" evidence="1"/>
<dbReference type="InterPro" id="IPR007081">
    <property type="entry name" value="RNA_pol_Rpb1_5"/>
</dbReference>
<evidence type="ECO:0000256" key="6">
    <source>
        <dbReference type="ARBA" id="ARBA00022833"/>
    </source>
</evidence>
<accession>A0ABD3E2L6</accession>
<dbReference type="InterPro" id="IPR038120">
    <property type="entry name" value="Rpb1_funnel_sf"/>
</dbReference>